<reference evidence="2 3" key="1">
    <citation type="submission" date="2023-03" db="EMBL/GenBank/DDBJ databases">
        <title>High-quality genome of Scylla paramamosain provides insights in environmental adaptation.</title>
        <authorList>
            <person name="Zhang L."/>
        </authorList>
    </citation>
    <scope>NUCLEOTIDE SEQUENCE [LARGE SCALE GENOMIC DNA]</scope>
    <source>
        <strain evidence="2">LZ_2023a</strain>
        <tissue evidence="2">Muscle</tissue>
    </source>
</reference>
<dbReference type="AlphaFoldDB" id="A0AAW0SMP9"/>
<dbReference type="PANTHER" id="PTHR22933:SF43">
    <property type="entry name" value="LP10131P"/>
    <property type="match status" value="1"/>
</dbReference>
<evidence type="ECO:0000313" key="3">
    <source>
        <dbReference type="Proteomes" id="UP001487740"/>
    </source>
</evidence>
<organism evidence="2 3">
    <name type="scientific">Scylla paramamosain</name>
    <name type="common">Mud crab</name>
    <dbReference type="NCBI Taxonomy" id="85552"/>
    <lineage>
        <taxon>Eukaryota</taxon>
        <taxon>Metazoa</taxon>
        <taxon>Ecdysozoa</taxon>
        <taxon>Arthropoda</taxon>
        <taxon>Crustacea</taxon>
        <taxon>Multicrustacea</taxon>
        <taxon>Malacostraca</taxon>
        <taxon>Eumalacostraca</taxon>
        <taxon>Eucarida</taxon>
        <taxon>Decapoda</taxon>
        <taxon>Pleocyemata</taxon>
        <taxon>Brachyura</taxon>
        <taxon>Eubrachyura</taxon>
        <taxon>Portunoidea</taxon>
        <taxon>Portunidae</taxon>
        <taxon>Portuninae</taxon>
        <taxon>Scylla</taxon>
    </lineage>
</organism>
<dbReference type="Pfam" id="PF01607">
    <property type="entry name" value="CBM_14"/>
    <property type="match status" value="1"/>
</dbReference>
<evidence type="ECO:0000313" key="2">
    <source>
        <dbReference type="EMBL" id="KAK8376071.1"/>
    </source>
</evidence>
<keyword evidence="3" id="KW-1185">Reference proteome</keyword>
<protein>
    <recommendedName>
        <fullName evidence="1">Chitin-binding type-2 domain-containing protein</fullName>
    </recommendedName>
</protein>
<dbReference type="GO" id="GO:0005576">
    <property type="term" value="C:extracellular region"/>
    <property type="evidence" value="ECO:0007669"/>
    <property type="project" value="InterPro"/>
</dbReference>
<evidence type="ECO:0000259" key="1">
    <source>
        <dbReference type="PROSITE" id="PS50940"/>
    </source>
</evidence>
<dbReference type="Proteomes" id="UP001487740">
    <property type="component" value="Unassembled WGS sequence"/>
</dbReference>
<dbReference type="InterPro" id="IPR036508">
    <property type="entry name" value="Chitin-bd_dom_sf"/>
</dbReference>
<dbReference type="SUPFAM" id="SSF57625">
    <property type="entry name" value="Invertebrate chitin-binding proteins"/>
    <property type="match status" value="1"/>
</dbReference>
<sequence>MKALNAAGTGLAITRAAAHGHQLQAKGRQAGLRQAPKEVKAVETVAFGRARDWLKNVTSRRSEYKTTRSRRLLRFLVFIWPATGQPASLRPQNLAQMRFPGAPLVVALVAAVMVAMTAGQETSFSCQDRPYGYYADVEADCQVFHICNNNAKWSFRCPNQTLFNQQYLVCDYQANVDCGVAASLYTINDNFGRVEEVEDDTESPAE</sequence>
<dbReference type="GO" id="GO:0008061">
    <property type="term" value="F:chitin binding"/>
    <property type="evidence" value="ECO:0007669"/>
    <property type="project" value="InterPro"/>
</dbReference>
<proteinExistence type="predicted"/>
<accession>A0AAW0SMP9</accession>
<dbReference type="EMBL" id="JARAKH010000049">
    <property type="protein sequence ID" value="KAK8376071.1"/>
    <property type="molecule type" value="Genomic_DNA"/>
</dbReference>
<dbReference type="InterPro" id="IPR052976">
    <property type="entry name" value="Scoloptoxin-like"/>
</dbReference>
<dbReference type="PROSITE" id="PS50940">
    <property type="entry name" value="CHIT_BIND_II"/>
    <property type="match status" value="1"/>
</dbReference>
<feature type="domain" description="Chitin-binding type-2" evidence="1">
    <location>
        <begin position="123"/>
        <end position="180"/>
    </location>
</feature>
<dbReference type="Gene3D" id="2.170.140.10">
    <property type="entry name" value="Chitin binding domain"/>
    <property type="match status" value="1"/>
</dbReference>
<dbReference type="PANTHER" id="PTHR22933">
    <property type="entry name" value="FI18007P1-RELATED"/>
    <property type="match status" value="1"/>
</dbReference>
<gene>
    <name evidence="2" type="ORF">O3P69_008652</name>
</gene>
<dbReference type="InterPro" id="IPR002557">
    <property type="entry name" value="Chitin-bd_dom"/>
</dbReference>
<comment type="caution">
    <text evidence="2">The sequence shown here is derived from an EMBL/GenBank/DDBJ whole genome shotgun (WGS) entry which is preliminary data.</text>
</comment>
<dbReference type="SMART" id="SM00494">
    <property type="entry name" value="ChtBD2"/>
    <property type="match status" value="1"/>
</dbReference>
<name>A0AAW0SMP9_SCYPA</name>